<dbReference type="Proteomes" id="UP000694557">
    <property type="component" value="Unassembled WGS sequence"/>
</dbReference>
<dbReference type="InterPro" id="IPR041306">
    <property type="entry name" value="C5HCH"/>
</dbReference>
<dbReference type="InterPro" id="IPR019787">
    <property type="entry name" value="Znf_PHD-finger"/>
</dbReference>
<keyword evidence="3" id="KW-0158">Chromosome</keyword>
<dbReference type="SMART" id="SM00293">
    <property type="entry name" value="PWWP"/>
    <property type="match status" value="2"/>
</dbReference>
<dbReference type="SUPFAM" id="SSF57903">
    <property type="entry name" value="FYVE/PHD zinc finger"/>
    <property type="match status" value="3"/>
</dbReference>
<dbReference type="GO" id="GO:0008270">
    <property type="term" value="F:zinc ion binding"/>
    <property type="evidence" value="ECO:0007669"/>
    <property type="project" value="UniProtKB-KW"/>
</dbReference>
<feature type="domain" description="Post-SET" evidence="21">
    <location>
        <begin position="1183"/>
        <end position="1199"/>
    </location>
</feature>
<keyword evidence="9" id="KW-0677">Repeat</keyword>
<dbReference type="PROSITE" id="PS50016">
    <property type="entry name" value="ZF_PHD_2"/>
    <property type="match status" value="2"/>
</dbReference>
<dbReference type="GO" id="GO:0032259">
    <property type="term" value="P:methylation"/>
    <property type="evidence" value="ECO:0007669"/>
    <property type="project" value="UniProtKB-KW"/>
</dbReference>
<feature type="region of interest" description="Disordered" evidence="17">
    <location>
        <begin position="345"/>
        <end position="431"/>
    </location>
</feature>
<dbReference type="InterPro" id="IPR059153">
    <property type="entry name" value="NSD_PHD-1st"/>
</dbReference>
<evidence type="ECO:0000259" key="21">
    <source>
        <dbReference type="PROSITE" id="PS50868"/>
    </source>
</evidence>
<dbReference type="InterPro" id="IPR055198">
    <property type="entry name" value="NSD_PHD"/>
</dbReference>
<evidence type="ECO:0000256" key="16">
    <source>
        <dbReference type="PROSITE-ProRule" id="PRU00146"/>
    </source>
</evidence>
<dbReference type="Pfam" id="PF23011">
    <property type="entry name" value="PHD-1st_NSD"/>
    <property type="match status" value="1"/>
</dbReference>
<feature type="compositionally biased region" description="Basic and acidic residues" evidence="17">
    <location>
        <begin position="499"/>
        <end position="511"/>
    </location>
</feature>
<feature type="compositionally biased region" description="Basic and acidic residues" evidence="17">
    <location>
        <begin position="358"/>
        <end position="375"/>
    </location>
</feature>
<dbReference type="FunFam" id="2.30.30.140:FF:000004">
    <property type="entry name" value="Histone-lysine N-methyltransferase"/>
    <property type="match status" value="1"/>
</dbReference>
<evidence type="ECO:0000256" key="7">
    <source>
        <dbReference type="ARBA" id="ARBA00022691"/>
    </source>
</evidence>
<dbReference type="InterPro" id="IPR006560">
    <property type="entry name" value="AWS_dom"/>
</dbReference>
<dbReference type="GO" id="GO:0016279">
    <property type="term" value="F:protein-lysine N-methyltransferase activity"/>
    <property type="evidence" value="ECO:0007669"/>
    <property type="project" value="UniProtKB-ARBA"/>
</dbReference>
<protein>
    <submittedName>
        <fullName evidence="23">Nuclear receptor binding SET domain protein 3</fullName>
    </submittedName>
</protein>
<dbReference type="InterPro" id="IPR047527">
    <property type="entry name" value="PHD5_NSD3"/>
</dbReference>
<dbReference type="InterPro" id="IPR003616">
    <property type="entry name" value="Post-SET_dom"/>
</dbReference>
<dbReference type="Pfam" id="PF23004">
    <property type="entry name" value="PHDvar_NSD"/>
    <property type="match status" value="1"/>
</dbReference>
<dbReference type="Pfam" id="PF00856">
    <property type="entry name" value="SET"/>
    <property type="match status" value="1"/>
</dbReference>
<dbReference type="Pfam" id="PF17907">
    <property type="entry name" value="AWS"/>
    <property type="match status" value="1"/>
</dbReference>
<feature type="region of interest" description="Disordered" evidence="17">
    <location>
        <begin position="466"/>
        <end position="513"/>
    </location>
</feature>
<evidence type="ECO:0000259" key="22">
    <source>
        <dbReference type="PROSITE" id="PS51215"/>
    </source>
</evidence>
<dbReference type="Gene3D" id="2.30.30.140">
    <property type="match status" value="2"/>
</dbReference>
<dbReference type="SUPFAM" id="SSF63748">
    <property type="entry name" value="Tudor/PWWP/MBT"/>
    <property type="match status" value="2"/>
</dbReference>
<dbReference type="PROSITE" id="PS50812">
    <property type="entry name" value="PWWP"/>
    <property type="match status" value="2"/>
</dbReference>
<keyword evidence="10 16" id="KW-0863">Zinc-finger</keyword>
<evidence type="ECO:0000256" key="3">
    <source>
        <dbReference type="ARBA" id="ARBA00022454"/>
    </source>
</evidence>
<keyword evidence="13" id="KW-0805">Transcription regulation</keyword>
<evidence type="ECO:0000256" key="1">
    <source>
        <dbReference type="ARBA" id="ARBA00004123"/>
    </source>
</evidence>
<dbReference type="Pfam" id="PF17982">
    <property type="entry name" value="C5HCH"/>
    <property type="match status" value="1"/>
</dbReference>
<keyword evidence="7" id="KW-0949">S-adenosyl-L-methionine</keyword>
<evidence type="ECO:0000256" key="10">
    <source>
        <dbReference type="ARBA" id="ARBA00022771"/>
    </source>
</evidence>
<evidence type="ECO:0000256" key="9">
    <source>
        <dbReference type="ARBA" id="ARBA00022737"/>
    </source>
</evidence>
<dbReference type="Ensembl" id="ENSOKIT00005050955.1">
    <property type="protein sequence ID" value="ENSOKIP00005048332.1"/>
    <property type="gene ID" value="ENSOKIG00005019127.1"/>
</dbReference>
<dbReference type="PROSITE" id="PS51215">
    <property type="entry name" value="AWS"/>
    <property type="match status" value="1"/>
</dbReference>
<dbReference type="Pfam" id="PF22908">
    <property type="entry name" value="PHD_NSD"/>
    <property type="match status" value="1"/>
</dbReference>
<organism evidence="23 24">
    <name type="scientific">Oncorhynchus kisutch</name>
    <name type="common">Coho salmon</name>
    <name type="synonym">Salmo kisutch</name>
    <dbReference type="NCBI Taxonomy" id="8019"/>
    <lineage>
        <taxon>Eukaryota</taxon>
        <taxon>Metazoa</taxon>
        <taxon>Chordata</taxon>
        <taxon>Craniata</taxon>
        <taxon>Vertebrata</taxon>
        <taxon>Euteleostomi</taxon>
        <taxon>Actinopterygii</taxon>
        <taxon>Neopterygii</taxon>
        <taxon>Teleostei</taxon>
        <taxon>Protacanthopterygii</taxon>
        <taxon>Salmoniformes</taxon>
        <taxon>Salmonidae</taxon>
        <taxon>Salmoninae</taxon>
        <taxon>Oncorhynchus</taxon>
    </lineage>
</organism>
<evidence type="ECO:0000313" key="24">
    <source>
        <dbReference type="Proteomes" id="UP000694557"/>
    </source>
</evidence>
<keyword evidence="24" id="KW-1185">Reference proteome</keyword>
<feature type="domain" description="PWWP" evidence="20">
    <location>
        <begin position="227"/>
        <end position="290"/>
    </location>
</feature>
<evidence type="ECO:0000256" key="4">
    <source>
        <dbReference type="ARBA" id="ARBA00022553"/>
    </source>
</evidence>
<feature type="compositionally biased region" description="Basic and acidic residues" evidence="17">
    <location>
        <begin position="394"/>
        <end position="403"/>
    </location>
</feature>
<dbReference type="Gene3D" id="2.170.270.10">
    <property type="entry name" value="SET domain"/>
    <property type="match status" value="1"/>
</dbReference>
<feature type="region of interest" description="Disordered" evidence="17">
    <location>
        <begin position="544"/>
        <end position="602"/>
    </location>
</feature>
<evidence type="ECO:0000256" key="14">
    <source>
        <dbReference type="ARBA" id="ARBA00023163"/>
    </source>
</evidence>
<evidence type="ECO:0000256" key="13">
    <source>
        <dbReference type="ARBA" id="ARBA00023015"/>
    </source>
</evidence>
<dbReference type="SMART" id="SM00317">
    <property type="entry name" value="SET"/>
    <property type="match status" value="1"/>
</dbReference>
<dbReference type="CDD" id="cd15661">
    <property type="entry name" value="PHD5_NSD3"/>
    <property type="match status" value="1"/>
</dbReference>
<feature type="domain" description="PWWP" evidence="20">
    <location>
        <begin position="874"/>
        <end position="936"/>
    </location>
</feature>
<feature type="domain" description="AWS" evidence="22">
    <location>
        <begin position="1007"/>
        <end position="1057"/>
    </location>
</feature>
<name>A0A8C7GZA7_ONCKI</name>
<dbReference type="InterPro" id="IPR000313">
    <property type="entry name" value="PWWP_dom"/>
</dbReference>
<reference evidence="23" key="1">
    <citation type="submission" date="2025-08" db="UniProtKB">
        <authorList>
            <consortium name="Ensembl"/>
        </authorList>
    </citation>
    <scope>IDENTIFICATION</scope>
</reference>
<feature type="region of interest" description="Disordered" evidence="17">
    <location>
        <begin position="190"/>
        <end position="210"/>
    </location>
</feature>
<gene>
    <name evidence="23" type="primary">LOC109894919</name>
</gene>
<dbReference type="Gene3D" id="3.30.40.10">
    <property type="entry name" value="Zinc/RING finger domain, C3HC4 (zinc finger)"/>
    <property type="match status" value="4"/>
</dbReference>
<feature type="region of interest" description="Disordered" evidence="17">
    <location>
        <begin position="969"/>
        <end position="988"/>
    </location>
</feature>
<keyword evidence="5" id="KW-0489">Methyltransferase</keyword>
<evidence type="ECO:0000256" key="12">
    <source>
        <dbReference type="ARBA" id="ARBA00022853"/>
    </source>
</evidence>
<keyword evidence="14" id="KW-0804">Transcription</keyword>
<dbReference type="GO" id="GO:0005694">
    <property type="term" value="C:chromosome"/>
    <property type="evidence" value="ECO:0007669"/>
    <property type="project" value="UniProtKB-SubCell"/>
</dbReference>
<keyword evidence="11" id="KW-0862">Zinc</keyword>
<feature type="compositionally biased region" description="Acidic residues" evidence="17">
    <location>
        <begin position="191"/>
        <end position="203"/>
    </location>
</feature>
<dbReference type="InterPro" id="IPR055197">
    <property type="entry name" value="PHDvar_NSD"/>
</dbReference>
<dbReference type="GeneTree" id="ENSGT00940000155355"/>
<dbReference type="InterPro" id="IPR011011">
    <property type="entry name" value="Znf_FYVE_PHD"/>
</dbReference>
<dbReference type="InterPro" id="IPR001965">
    <property type="entry name" value="Znf_PHD"/>
</dbReference>
<dbReference type="Pfam" id="PF00855">
    <property type="entry name" value="PWWP"/>
    <property type="match status" value="2"/>
</dbReference>
<reference evidence="23" key="2">
    <citation type="submission" date="2025-09" db="UniProtKB">
        <authorList>
            <consortium name="Ensembl"/>
        </authorList>
    </citation>
    <scope>IDENTIFICATION</scope>
</reference>
<feature type="domain" description="PHD-type" evidence="18">
    <location>
        <begin position="1232"/>
        <end position="1279"/>
    </location>
</feature>
<dbReference type="PROSITE" id="PS01359">
    <property type="entry name" value="ZF_PHD_1"/>
    <property type="match status" value="1"/>
</dbReference>
<keyword evidence="15" id="KW-0539">Nucleus</keyword>
<dbReference type="InterPro" id="IPR050777">
    <property type="entry name" value="SET2_Histone-Lys_MeTrsfase"/>
</dbReference>
<dbReference type="SUPFAM" id="SSF82199">
    <property type="entry name" value="SET domain"/>
    <property type="match status" value="1"/>
</dbReference>
<dbReference type="InterPro" id="IPR019786">
    <property type="entry name" value="Zinc_finger_PHD-type_CS"/>
</dbReference>
<feature type="domain" description="SET" evidence="19">
    <location>
        <begin position="1059"/>
        <end position="1176"/>
    </location>
</feature>
<evidence type="ECO:0000256" key="11">
    <source>
        <dbReference type="ARBA" id="ARBA00022833"/>
    </source>
</evidence>
<dbReference type="FunFam" id="2.170.270.10:FF:000002">
    <property type="entry name" value="Histone-lysine N-methyltransferase"/>
    <property type="match status" value="1"/>
</dbReference>
<dbReference type="FunFam" id="3.30.40.10:FF:000025">
    <property type="entry name" value="Histone-lysine N-methyltransferase"/>
    <property type="match status" value="1"/>
</dbReference>
<comment type="subcellular location">
    <subcellularLocation>
        <location evidence="2">Chromosome</location>
    </subcellularLocation>
    <subcellularLocation>
        <location evidence="1">Nucleus</location>
    </subcellularLocation>
</comment>
<evidence type="ECO:0000259" key="18">
    <source>
        <dbReference type="PROSITE" id="PS50016"/>
    </source>
</evidence>
<dbReference type="PANTHER" id="PTHR22884">
    <property type="entry name" value="SET DOMAIN PROTEINS"/>
    <property type="match status" value="1"/>
</dbReference>
<dbReference type="PROSITE" id="PS50868">
    <property type="entry name" value="POST_SET"/>
    <property type="match status" value="1"/>
</dbReference>
<dbReference type="PROSITE" id="PS50280">
    <property type="entry name" value="SET"/>
    <property type="match status" value="1"/>
</dbReference>
<dbReference type="SMART" id="SM00249">
    <property type="entry name" value="PHD"/>
    <property type="match status" value="4"/>
</dbReference>
<proteinExistence type="predicted"/>
<evidence type="ECO:0000256" key="5">
    <source>
        <dbReference type="ARBA" id="ARBA00022603"/>
    </source>
</evidence>
<accession>A0A8C7GZA7</accession>
<dbReference type="InterPro" id="IPR046341">
    <property type="entry name" value="SET_dom_sf"/>
</dbReference>
<evidence type="ECO:0000256" key="17">
    <source>
        <dbReference type="SAM" id="MobiDB-lite"/>
    </source>
</evidence>
<feature type="compositionally biased region" description="Basic and acidic residues" evidence="17">
    <location>
        <begin position="969"/>
        <end position="981"/>
    </location>
</feature>
<dbReference type="GO" id="GO:0140938">
    <property type="term" value="F:histone H3 methyltransferase activity"/>
    <property type="evidence" value="ECO:0007669"/>
    <property type="project" value="UniProtKB-ARBA"/>
</dbReference>
<dbReference type="GO" id="GO:0005634">
    <property type="term" value="C:nucleus"/>
    <property type="evidence" value="ECO:0007669"/>
    <property type="project" value="UniProtKB-SubCell"/>
</dbReference>
<dbReference type="SMART" id="SM00570">
    <property type="entry name" value="AWS"/>
    <property type="match status" value="1"/>
</dbReference>
<evidence type="ECO:0000313" key="23">
    <source>
        <dbReference type="Ensembl" id="ENSOKIP00005048332.1"/>
    </source>
</evidence>
<evidence type="ECO:0000259" key="19">
    <source>
        <dbReference type="PROSITE" id="PS50280"/>
    </source>
</evidence>
<evidence type="ECO:0000259" key="20">
    <source>
        <dbReference type="PROSITE" id="PS50812"/>
    </source>
</evidence>
<keyword evidence="4" id="KW-0597">Phosphoprotein</keyword>
<dbReference type="InterPro" id="IPR001214">
    <property type="entry name" value="SET_dom"/>
</dbReference>
<feature type="compositionally biased region" description="Low complexity" evidence="17">
    <location>
        <begin position="578"/>
        <end position="602"/>
    </location>
</feature>
<evidence type="ECO:0000256" key="15">
    <source>
        <dbReference type="ARBA" id="ARBA00023242"/>
    </source>
</evidence>
<evidence type="ECO:0000256" key="8">
    <source>
        <dbReference type="ARBA" id="ARBA00022723"/>
    </source>
</evidence>
<evidence type="ECO:0000256" key="2">
    <source>
        <dbReference type="ARBA" id="ARBA00004286"/>
    </source>
</evidence>
<dbReference type="InterPro" id="IPR013083">
    <property type="entry name" value="Znf_RING/FYVE/PHD"/>
</dbReference>
<evidence type="ECO:0000256" key="6">
    <source>
        <dbReference type="ARBA" id="ARBA00022679"/>
    </source>
</evidence>
<keyword evidence="8" id="KW-0479">Metal-binding</keyword>
<keyword evidence="6" id="KW-0808">Transferase</keyword>
<sequence>MDFSFSFMQGIMGNTIQQPPQLIDSANIRQEGAYDTGSDEGGGPSYDTALEAEFSYPPSASEDMPPVSNGYPPGLGLYEPQAKFSMYPQFPNGSANGYGAIRGYGEHCLITSSSHPPHTPPAPSSGILKKTSSPEIKLKIIKTYQNGRELFESALCGDLLQESQASEDSQTHSRHEMKMDNRKNTARLLEQEEGQEQDQEQEQGETIGQKQYPTVITGTGCYKNHEVGDLVWAKVGTYPWWPCMVSCDPQMNVHTRINTRGHREYHVQFFGSVAERAWVHEKRVVMYQGEHQFDELQAETLRKTTKTLMKPFPQRERAQWEVGVGHAEDAFLMTQQERIDNYTFIYVDPDPNAPPSTSKKEEGAVTSPDRAEPARRQPRRQCSVPNADNPADLKIPEGEKDQSGDPGQPTPPARKTQSEEGGTQESCAPVRAWKTAAARKLLPLSITMKKLNVKITKCDQMWPLLQRKSLPSPQREREVEREEGEGSQERKQQRRSVRSRSESEKGCEAVPKKKTKKEQVPTCYYHLLFSSEISDACKPLKKRSRASTDVEMASSQYRDTSDSDSRGLNDPQSLFGKSLDSPAAVDADASDSQSVDSSLSRQGSSTAKRDTVCQICEVYGEGLVSCEGDCCRLFHLECLGLTFLPEGTFTCLECRNGSHSCFSCKTGGGVVLCCSVVGCGRYYHDDCVHKLPGTVGGGTGGGFHCPQHTCTTCCLERDLHQAAKGHMMRCLRCPVAYHTGDSCVAAGSVVLTHHIMICSSHGITKRNGLLSSPVNVTWCFLCARGLLVQDLTDIILSSYAYKSHYLLTESNRAELKLPMIPSSWTATKKNIGKGEKLLCCALCPASFHPECLEMEMPEGAWSCRECRAGKKPHYKQIVWVKLGNYRWWPAEICNPRLVPPNIQTLRHDIGEFPVFFFGSHDYYWINQGRVFPYVENDKTPVTGQININKTFKKALEEAARRFQELKAQRESREALEQERNSRKPSPYKFIKSNKPVGKVQVHIADLSEIPRCNCKPTDQHPCSLDSQCLNRMLQYECHSQVCPAGDSCENQCFSKRLYSETEVIKTEGCGWGLKTNQALRKGDFVTEYVGEVIDSEECQQRIKRAHENHVTDFYMLTLTKDRVIDAGPKGNSSRFINHSCSPNCETQKWTVNGDIRIGLFTLCDMEAGTELTFNYNLDLMGNRRSSCHCGAENCSGFLGVRPTSAVVEEKARNAKLKPKKRKLRPEGKHTHEYICFCCGEGGELVMCDKKDCPKAYHLLCLNLTKPPYGRWECPWHDCSVCGVLASSLCDFCPRSFCRDHEGGALSPSTLEGRPCCSNHNPLSPLVPQSHSPLCT</sequence>
<keyword evidence="12" id="KW-0156">Chromatin regulator</keyword>
<feature type="domain" description="PHD-type" evidence="18">
    <location>
        <begin position="610"/>
        <end position="657"/>
    </location>
</feature>
<dbReference type="CDD" id="cd15649">
    <property type="entry name" value="PHD1_NSD3"/>
    <property type="match status" value="1"/>
</dbReference>